<dbReference type="InterPro" id="IPR008967">
    <property type="entry name" value="p53-like_TF_DNA-bd_sf"/>
</dbReference>
<keyword evidence="12" id="KW-1185">Reference proteome</keyword>
<evidence type="ECO:0000256" key="5">
    <source>
        <dbReference type="ARBA" id="ARBA00023015"/>
    </source>
</evidence>
<feature type="compositionally biased region" description="Low complexity" evidence="9">
    <location>
        <begin position="217"/>
        <end position="256"/>
    </location>
</feature>
<dbReference type="GO" id="GO:0005667">
    <property type="term" value="C:transcription regulator complex"/>
    <property type="evidence" value="ECO:0007669"/>
    <property type="project" value="TreeGrafter"/>
</dbReference>
<dbReference type="InterPro" id="IPR011539">
    <property type="entry name" value="RHD_DNA_bind_dom"/>
</dbReference>
<proteinExistence type="predicted"/>
<dbReference type="OrthoDB" id="5346094at2759"/>
<comment type="caution">
    <text evidence="11">The sequence shown here is derived from an EMBL/GenBank/DDBJ whole genome shotgun (WGS) entry which is preliminary data.</text>
</comment>
<dbReference type="GO" id="GO:0000978">
    <property type="term" value="F:RNA polymerase II cis-regulatory region sequence-specific DNA binding"/>
    <property type="evidence" value="ECO:0007669"/>
    <property type="project" value="TreeGrafter"/>
</dbReference>
<dbReference type="Proteomes" id="UP000593567">
    <property type="component" value="Unassembled WGS sequence"/>
</dbReference>
<evidence type="ECO:0000313" key="11">
    <source>
        <dbReference type="EMBL" id="KAF6022787.1"/>
    </source>
</evidence>
<feature type="region of interest" description="Disordered" evidence="9">
    <location>
        <begin position="93"/>
        <end position="112"/>
    </location>
</feature>
<name>A0A7J7J9U2_BUGNE</name>
<keyword evidence="7" id="KW-0804">Transcription</keyword>
<gene>
    <name evidence="11" type="ORF">EB796_018889</name>
</gene>
<dbReference type="InterPro" id="IPR037059">
    <property type="entry name" value="RHD_DNA_bind_dom_sf"/>
</dbReference>
<keyword evidence="4" id="KW-0597">Phosphoprotein</keyword>
<dbReference type="Gene3D" id="2.60.40.10">
    <property type="entry name" value="Immunoglobulins"/>
    <property type="match status" value="1"/>
</dbReference>
<feature type="compositionally biased region" description="Polar residues" evidence="9">
    <location>
        <begin position="503"/>
        <end position="526"/>
    </location>
</feature>
<feature type="region of interest" description="Disordered" evidence="9">
    <location>
        <begin position="563"/>
        <end position="595"/>
    </location>
</feature>
<evidence type="ECO:0000256" key="7">
    <source>
        <dbReference type="ARBA" id="ARBA00023163"/>
    </source>
</evidence>
<dbReference type="InterPro" id="IPR032397">
    <property type="entry name" value="RHD_dimer"/>
</dbReference>
<sequence length="1007" mass="110906">MQQSNEPTTSSTTLSPTAASASVAVTNGVHLENFCPSRPTENQHMNTKIDDEMVEAEYMKLLDSARGMRKVDVQAADASSIEQICQILGGDQQGESGIHPHFQHNHSIPQGTGIRHDIQLQPLFRQQPETSGQLHSPHSQQTPLQLQSPHQQHSPHQEQQNVYLFQSQVPVSPHQIDSQRQLDGQVLPSPSLNMQAAMPRLDLDSQQLHNHFEQRQQHGQQQHGQQQHGQQQHGQQQHGQQQHGQQQHGQQQHGQHSGSPVTQHNVSLHQDTMSHHQTNKEQPVSHLQQIQAMDEQPHLPSQAPTSTQSLITTSPLPLVHHFTSGQLSNLGHDRQANQPHFQQNFIRVTEASVTAAQYRPTNTIPASSDYRNNPPDLIDDTSVMAFTEMDAETLALQNDLSMLGDDIAFVNSPSRPVMAADFDAVTISALLEPSQRINIKDDQMFISERDYDESPRKMSRVGSHSDESSVNYEKLFNADANSGQVTNANFTFEKFGMDITNVGGPTQLPSPNVSDSNSSQFSQQTRQEPEKMITTPSITQPIQPHPHVSPKTSLKEMKFTENLPQISPPSFPLPHSRSNRSPRRNHVYKSPPLNHSFADRHGGIVLKMLKQPESQHRARYMTEGSRGAVKDTEQQGHPVVQLLGWNEDAKLEVFIGVDSGKVKPHGFYQACRISGKNASSSRERQIDGTNVIELEFDKTKHMTATIDCIGILKLRNTDVEKRIGLVKNKKKSTKCRLICRVNLCLASGTHITLQTASTVIACTQPAGQPEVCRMSLEKSPLSGGQSLFVIGKNFVKGFRVKFQEVLDESDVVLWEQEAEIEHEFTHTTHFICTVPPYKVTSALSSPVTAQVIVMASGGVSEPVPFTYESDELTKDTATPTSCTSMSGSPQATTSPMTTSASASNNNSPPMSIVAPEALELVAQLQQQSSTNSSKIFQIPNGIDFISQDSGCVNDEGAGGNDGYKGATDFSSDFKPITLGNGLVNSAKFYTGPQLSVDNHNTFSPSDS</sequence>
<dbReference type="InterPro" id="IPR013783">
    <property type="entry name" value="Ig-like_fold"/>
</dbReference>
<feature type="region of interest" description="Disordered" evidence="9">
    <location>
        <begin position="503"/>
        <end position="527"/>
    </location>
</feature>
<keyword evidence="8" id="KW-0539">Nucleus</keyword>
<dbReference type="GO" id="GO:0005737">
    <property type="term" value="C:cytoplasm"/>
    <property type="evidence" value="ECO:0007669"/>
    <property type="project" value="UniProtKB-SubCell"/>
</dbReference>
<evidence type="ECO:0000256" key="8">
    <source>
        <dbReference type="ARBA" id="ARBA00023242"/>
    </source>
</evidence>
<feature type="compositionally biased region" description="Low complexity" evidence="9">
    <location>
        <begin position="136"/>
        <end position="159"/>
    </location>
</feature>
<evidence type="ECO:0000259" key="10">
    <source>
        <dbReference type="PROSITE" id="PS50254"/>
    </source>
</evidence>
<comment type="subcellular location">
    <subcellularLocation>
        <location evidence="2">Cytoplasm</location>
    </subcellularLocation>
    <subcellularLocation>
        <location evidence="1">Nucleus</location>
    </subcellularLocation>
</comment>
<evidence type="ECO:0000256" key="1">
    <source>
        <dbReference type="ARBA" id="ARBA00004123"/>
    </source>
</evidence>
<keyword evidence="3" id="KW-0963">Cytoplasm</keyword>
<keyword evidence="5" id="KW-0805">Transcription regulation</keyword>
<dbReference type="PANTHER" id="PTHR12533">
    <property type="entry name" value="NFAT"/>
    <property type="match status" value="1"/>
</dbReference>
<dbReference type="PROSITE" id="PS50254">
    <property type="entry name" value="REL_2"/>
    <property type="match status" value="1"/>
</dbReference>
<dbReference type="SUPFAM" id="SSF81296">
    <property type="entry name" value="E set domains"/>
    <property type="match status" value="1"/>
</dbReference>
<dbReference type="InterPro" id="IPR008366">
    <property type="entry name" value="NFAT"/>
</dbReference>
<dbReference type="InterPro" id="IPR014756">
    <property type="entry name" value="Ig_E-set"/>
</dbReference>
<dbReference type="Pfam" id="PF16179">
    <property type="entry name" value="RHD_dimer"/>
    <property type="match status" value="1"/>
</dbReference>
<feature type="compositionally biased region" description="Polar residues" evidence="9">
    <location>
        <begin position="875"/>
        <end position="890"/>
    </location>
</feature>
<protein>
    <submittedName>
        <fullName evidence="11">NFAT5</fullName>
    </submittedName>
</protein>
<feature type="region of interest" description="Disordered" evidence="9">
    <location>
        <begin position="213"/>
        <end position="263"/>
    </location>
</feature>
<feature type="domain" description="RHD" evidence="10">
    <location>
        <begin position="588"/>
        <end position="767"/>
    </location>
</feature>
<evidence type="ECO:0000256" key="6">
    <source>
        <dbReference type="ARBA" id="ARBA00023125"/>
    </source>
</evidence>
<dbReference type="FunFam" id="2.60.40.340:FF:000002">
    <property type="entry name" value="Nuclear factor of activated T-cells 5, tonicity-responsive"/>
    <property type="match status" value="1"/>
</dbReference>
<evidence type="ECO:0000256" key="4">
    <source>
        <dbReference type="ARBA" id="ARBA00022553"/>
    </source>
</evidence>
<dbReference type="PANTHER" id="PTHR12533:SF7">
    <property type="entry name" value="NFAT NUCLEAR FACTOR, ISOFORM B"/>
    <property type="match status" value="1"/>
</dbReference>
<accession>A0A7J7J9U2</accession>
<keyword evidence="6" id="KW-0238">DNA-binding</keyword>
<dbReference type="SUPFAM" id="SSF49417">
    <property type="entry name" value="p53-like transcription factors"/>
    <property type="match status" value="1"/>
</dbReference>
<dbReference type="GO" id="GO:0005634">
    <property type="term" value="C:nucleus"/>
    <property type="evidence" value="ECO:0007669"/>
    <property type="project" value="UniProtKB-SubCell"/>
</dbReference>
<feature type="compositionally biased region" description="Low complexity" evidence="9">
    <location>
        <begin position="891"/>
        <end position="908"/>
    </location>
</feature>
<dbReference type="AlphaFoldDB" id="A0A7J7J9U2"/>
<feature type="compositionally biased region" description="Basic residues" evidence="9">
    <location>
        <begin position="577"/>
        <end position="587"/>
    </location>
</feature>
<evidence type="ECO:0000256" key="3">
    <source>
        <dbReference type="ARBA" id="ARBA00022490"/>
    </source>
</evidence>
<dbReference type="Gene3D" id="2.60.40.340">
    <property type="entry name" value="Rel homology domain (RHD), DNA-binding domain"/>
    <property type="match status" value="1"/>
</dbReference>
<dbReference type="EMBL" id="VXIV02002805">
    <property type="protein sequence ID" value="KAF6022787.1"/>
    <property type="molecule type" value="Genomic_DNA"/>
</dbReference>
<dbReference type="InterPro" id="IPR002909">
    <property type="entry name" value="IPT_dom"/>
</dbReference>
<organism evidence="11 12">
    <name type="scientific">Bugula neritina</name>
    <name type="common">Brown bryozoan</name>
    <name type="synonym">Sertularia neritina</name>
    <dbReference type="NCBI Taxonomy" id="10212"/>
    <lineage>
        <taxon>Eukaryota</taxon>
        <taxon>Metazoa</taxon>
        <taxon>Spiralia</taxon>
        <taxon>Lophotrochozoa</taxon>
        <taxon>Bryozoa</taxon>
        <taxon>Gymnolaemata</taxon>
        <taxon>Cheilostomatida</taxon>
        <taxon>Flustrina</taxon>
        <taxon>Buguloidea</taxon>
        <taxon>Bugulidae</taxon>
        <taxon>Bugula</taxon>
    </lineage>
</organism>
<feature type="region of interest" description="Disordered" evidence="9">
    <location>
        <begin position="127"/>
        <end position="159"/>
    </location>
</feature>
<evidence type="ECO:0000313" key="12">
    <source>
        <dbReference type="Proteomes" id="UP000593567"/>
    </source>
</evidence>
<reference evidence="11" key="1">
    <citation type="submission" date="2020-06" db="EMBL/GenBank/DDBJ databases">
        <title>Draft genome of Bugula neritina, a colonial animal packing powerful symbionts and potential medicines.</title>
        <authorList>
            <person name="Rayko M."/>
        </authorList>
    </citation>
    <scope>NUCLEOTIDE SEQUENCE [LARGE SCALE GENOMIC DNA]</scope>
    <source>
        <strain evidence="11">Kwan_BN1</strain>
    </source>
</reference>
<feature type="region of interest" description="Disordered" evidence="9">
    <location>
        <begin position="871"/>
        <end position="908"/>
    </location>
</feature>
<dbReference type="Pfam" id="PF00554">
    <property type="entry name" value="RHD_DNA_bind"/>
    <property type="match status" value="1"/>
</dbReference>
<dbReference type="SMART" id="SM00429">
    <property type="entry name" value="IPT"/>
    <property type="match status" value="1"/>
</dbReference>
<dbReference type="GO" id="GO:0000981">
    <property type="term" value="F:DNA-binding transcription factor activity, RNA polymerase II-specific"/>
    <property type="evidence" value="ECO:0007669"/>
    <property type="project" value="TreeGrafter"/>
</dbReference>
<evidence type="ECO:0000256" key="9">
    <source>
        <dbReference type="SAM" id="MobiDB-lite"/>
    </source>
</evidence>
<evidence type="ECO:0000256" key="2">
    <source>
        <dbReference type="ARBA" id="ARBA00004496"/>
    </source>
</evidence>